<gene>
    <name evidence="2" type="ORF">F3B53_26795</name>
</gene>
<sequence length="92" mass="10320">MFAYPIIIAAMIASGLFIGWINFSYLWGMIPAVIGGFCGSYYSKFGRMLLKPGIDDYQREKILSVTRVLTIMWTVISAIFFALGYGLTKVAY</sequence>
<dbReference type="AlphaFoldDB" id="A0A6A1WVX4"/>
<dbReference type="EMBL" id="VWFC01000123">
    <property type="protein sequence ID" value="KAB1316757.1"/>
    <property type="molecule type" value="Genomic_DNA"/>
</dbReference>
<keyword evidence="1" id="KW-0472">Membrane</keyword>
<feature type="transmembrane region" description="Helical" evidence="1">
    <location>
        <begin position="6"/>
        <end position="27"/>
    </location>
</feature>
<dbReference type="Proteomes" id="UP000375690">
    <property type="component" value="Unassembled WGS sequence"/>
</dbReference>
<feature type="transmembrane region" description="Helical" evidence="1">
    <location>
        <begin position="68"/>
        <end position="87"/>
    </location>
</feature>
<comment type="caution">
    <text evidence="2">The sequence shown here is derived from an EMBL/GenBank/DDBJ whole genome shotgun (WGS) entry which is preliminary data.</text>
</comment>
<keyword evidence="1" id="KW-1133">Transmembrane helix</keyword>
<keyword evidence="1" id="KW-0812">Transmembrane</keyword>
<proteinExistence type="predicted"/>
<accession>A0A6A1WVX4</accession>
<evidence type="ECO:0000313" key="2">
    <source>
        <dbReference type="EMBL" id="KAB1316757.1"/>
    </source>
</evidence>
<evidence type="ECO:0000313" key="3">
    <source>
        <dbReference type="Proteomes" id="UP000375690"/>
    </source>
</evidence>
<reference evidence="2 3" key="1">
    <citation type="journal article" date="2019" name="Nat. Med.">
        <title>A library of human gut bacterial isolates paired with longitudinal multiomics data enables mechanistic microbiome research.</title>
        <authorList>
            <person name="Poyet M."/>
            <person name="Groussin M."/>
            <person name="Gibbons S.M."/>
            <person name="Avila-Pacheco J."/>
            <person name="Jiang X."/>
            <person name="Kearney S.M."/>
            <person name="Perrotta A.R."/>
            <person name="Berdy B."/>
            <person name="Zhao S."/>
            <person name="Lieberman T.D."/>
            <person name="Swanson P.K."/>
            <person name="Smith M."/>
            <person name="Roesemann S."/>
            <person name="Alexander J.E."/>
            <person name="Rich S.A."/>
            <person name="Livny J."/>
            <person name="Vlamakis H."/>
            <person name="Clish C."/>
            <person name="Bullock K."/>
            <person name="Deik A."/>
            <person name="Scott J."/>
            <person name="Pierce K.A."/>
            <person name="Xavier R.J."/>
            <person name="Alm E.J."/>
        </authorList>
    </citation>
    <scope>NUCLEOTIDE SEQUENCE [LARGE SCALE GENOMIC DNA]</scope>
    <source>
        <strain evidence="2 3">BIOML-A2</strain>
    </source>
</reference>
<evidence type="ECO:0000256" key="1">
    <source>
        <dbReference type="SAM" id="Phobius"/>
    </source>
</evidence>
<protein>
    <submittedName>
        <fullName evidence="2">Lysine transporter</fullName>
    </submittedName>
</protein>
<organism evidence="2 3">
    <name type="scientific">Bacteroides ovatus</name>
    <dbReference type="NCBI Taxonomy" id="28116"/>
    <lineage>
        <taxon>Bacteria</taxon>
        <taxon>Pseudomonadati</taxon>
        <taxon>Bacteroidota</taxon>
        <taxon>Bacteroidia</taxon>
        <taxon>Bacteroidales</taxon>
        <taxon>Bacteroidaceae</taxon>
        <taxon>Bacteroides</taxon>
    </lineage>
</organism>
<name>A0A6A1WVX4_BACOV</name>